<keyword evidence="2" id="KW-1185">Reference proteome</keyword>
<proteinExistence type="predicted"/>
<dbReference type="InterPro" id="IPR003718">
    <property type="entry name" value="OsmC/Ohr_fam"/>
</dbReference>
<evidence type="ECO:0000313" key="2">
    <source>
        <dbReference type="Proteomes" id="UP000524237"/>
    </source>
</evidence>
<name>A0A7W3PNZ7_9MICO</name>
<dbReference type="Pfam" id="PF02566">
    <property type="entry name" value="OsmC"/>
    <property type="match status" value="1"/>
</dbReference>
<dbReference type="AlphaFoldDB" id="A0A7W3PNZ7"/>
<evidence type="ECO:0000313" key="1">
    <source>
        <dbReference type="EMBL" id="MBA8829399.1"/>
    </source>
</evidence>
<dbReference type="InterPro" id="IPR052924">
    <property type="entry name" value="OsmC/Ohr_hydroprdx_reductase"/>
</dbReference>
<dbReference type="InterPro" id="IPR015946">
    <property type="entry name" value="KH_dom-like_a/b"/>
</dbReference>
<sequence>MSATLETSIVPTITDEDRATRLTEAGTFWGGHIATGVNNAKLTYLVKGYGEGSVATRITAGKHEFFIDEPAGLAGDDIAASPVEVALGALIACQIVVYRLFAQNLGITIDTIDAKAEGDLDVQGLFGIDETVRPGFSAIRLVIHVTGPETQARYDELHAFVDAHCPVLDLFSNATPVAVELVAN</sequence>
<protein>
    <submittedName>
        <fullName evidence="1">Putative OsmC-like protein</fullName>
    </submittedName>
</protein>
<dbReference type="EMBL" id="JACGWU010000004">
    <property type="protein sequence ID" value="MBA8829399.1"/>
    <property type="molecule type" value="Genomic_DNA"/>
</dbReference>
<reference evidence="1 2" key="1">
    <citation type="submission" date="2020-07" db="EMBL/GenBank/DDBJ databases">
        <title>Sequencing the genomes of 1000 actinobacteria strains.</title>
        <authorList>
            <person name="Klenk H.-P."/>
        </authorList>
    </citation>
    <scope>NUCLEOTIDE SEQUENCE [LARGE SCALE GENOMIC DNA]</scope>
    <source>
        <strain evidence="1 2">DSM 23737</strain>
    </source>
</reference>
<dbReference type="PANTHER" id="PTHR35368">
    <property type="entry name" value="HYDROPEROXIDE REDUCTASE"/>
    <property type="match status" value="1"/>
</dbReference>
<comment type="caution">
    <text evidence="1">The sequence shown here is derived from an EMBL/GenBank/DDBJ whole genome shotgun (WGS) entry which is preliminary data.</text>
</comment>
<dbReference type="RefSeq" id="WP_182484835.1">
    <property type="nucleotide sequence ID" value="NZ_JACGWU010000004.1"/>
</dbReference>
<dbReference type="Gene3D" id="3.30.300.20">
    <property type="match status" value="1"/>
</dbReference>
<gene>
    <name evidence="1" type="ORF">FB555_001504</name>
</gene>
<dbReference type="Proteomes" id="UP000524237">
    <property type="component" value="Unassembled WGS sequence"/>
</dbReference>
<organism evidence="1 2">
    <name type="scientific">Alpinimonas psychrophila</name>
    <dbReference type="NCBI Taxonomy" id="748908"/>
    <lineage>
        <taxon>Bacteria</taxon>
        <taxon>Bacillati</taxon>
        <taxon>Actinomycetota</taxon>
        <taxon>Actinomycetes</taxon>
        <taxon>Micrococcales</taxon>
        <taxon>Microbacteriaceae</taxon>
        <taxon>Alpinimonas</taxon>
    </lineage>
</organism>
<accession>A0A7W3PNZ7</accession>
<dbReference type="InterPro" id="IPR036102">
    <property type="entry name" value="OsmC/Ohrsf"/>
</dbReference>
<dbReference type="PANTHER" id="PTHR35368:SF1">
    <property type="entry name" value="HYDROPEROXIDE REDUCTASE"/>
    <property type="match status" value="1"/>
</dbReference>
<dbReference type="SUPFAM" id="SSF82784">
    <property type="entry name" value="OsmC-like"/>
    <property type="match status" value="1"/>
</dbReference>